<evidence type="ECO:0000256" key="3">
    <source>
        <dbReference type="ARBA" id="ARBA00005119"/>
    </source>
</evidence>
<evidence type="ECO:0000256" key="9">
    <source>
        <dbReference type="ARBA" id="ARBA00022516"/>
    </source>
</evidence>
<feature type="transmembrane region" description="Helical" evidence="19">
    <location>
        <begin position="83"/>
        <end position="101"/>
    </location>
</feature>
<evidence type="ECO:0000256" key="10">
    <source>
        <dbReference type="ARBA" id="ARBA00022679"/>
    </source>
</evidence>
<keyword evidence="21" id="KW-1185">Reference proteome</keyword>
<evidence type="ECO:0000313" key="21">
    <source>
        <dbReference type="Proteomes" id="UP000766336"/>
    </source>
</evidence>
<evidence type="ECO:0000256" key="1">
    <source>
        <dbReference type="ARBA" id="ARBA00001698"/>
    </source>
</evidence>
<feature type="transmembrane region" description="Helical" evidence="19">
    <location>
        <begin position="12"/>
        <end position="36"/>
    </location>
</feature>
<feature type="transmembrane region" description="Helical" evidence="19">
    <location>
        <begin position="174"/>
        <end position="195"/>
    </location>
</feature>
<evidence type="ECO:0000256" key="19">
    <source>
        <dbReference type="SAM" id="Phobius"/>
    </source>
</evidence>
<evidence type="ECO:0000256" key="14">
    <source>
        <dbReference type="ARBA" id="ARBA00023098"/>
    </source>
</evidence>
<evidence type="ECO:0000256" key="6">
    <source>
        <dbReference type="ARBA" id="ARBA00012487"/>
    </source>
</evidence>
<keyword evidence="13 19" id="KW-1133">Transmembrane helix</keyword>
<keyword evidence="8" id="KW-1003">Cell membrane</keyword>
<dbReference type="EMBL" id="JAHCDA010000003">
    <property type="protein sequence ID" value="MBS7812516.1"/>
    <property type="molecule type" value="Genomic_DNA"/>
</dbReference>
<keyword evidence="16" id="KW-0594">Phospholipid biosynthesis</keyword>
<comment type="similarity">
    <text evidence="5 18">Belongs to the CDS family.</text>
</comment>
<dbReference type="PROSITE" id="PS01315">
    <property type="entry name" value="CDS"/>
    <property type="match status" value="1"/>
</dbReference>
<sequence length="271" mass="27408">MRDWGDLPKRALTAAVLGPAALLCVWFGGYGWAALMALCMTGLSWEWAKLCGGSTVASPGIFVAPSVLAALALALLGHPAAGLGLLGIGAVGAWYAASRSVGTRPFWWAFGVLYLGIAGVALVVLRGDDLVGRDNVIFLLLVVWASDISAYIAGRSLGGPKLAPAISPNKTWSGSLGGLFGASAVGLLAAMALGGGGSAGRVILVSALLGIATQAGDLLESWIKRRFGVKDSSGLIPGHGGLLDRLDGVIAAAPLAALIGLAVGHGVHLWR</sequence>
<gene>
    <name evidence="20" type="ORF">KHU32_16310</name>
</gene>
<feature type="transmembrane region" description="Helical" evidence="19">
    <location>
        <begin position="249"/>
        <end position="270"/>
    </location>
</feature>
<dbReference type="PANTHER" id="PTHR46382">
    <property type="entry name" value="PHOSPHATIDATE CYTIDYLYLTRANSFERASE"/>
    <property type="match status" value="1"/>
</dbReference>
<evidence type="ECO:0000313" key="20">
    <source>
        <dbReference type="EMBL" id="MBS7812516.1"/>
    </source>
</evidence>
<evidence type="ECO:0000256" key="13">
    <source>
        <dbReference type="ARBA" id="ARBA00022989"/>
    </source>
</evidence>
<protein>
    <recommendedName>
        <fullName evidence="7 18">Phosphatidate cytidylyltransferase</fullName>
        <ecNumber evidence="6 18">2.7.7.41</ecNumber>
    </recommendedName>
</protein>
<comment type="subcellular location">
    <subcellularLocation>
        <location evidence="2">Cell membrane</location>
        <topology evidence="2">Multi-pass membrane protein</topology>
    </subcellularLocation>
</comment>
<dbReference type="PANTHER" id="PTHR46382:SF1">
    <property type="entry name" value="PHOSPHATIDATE CYTIDYLYLTRANSFERASE"/>
    <property type="match status" value="1"/>
</dbReference>
<keyword evidence="10 18" id="KW-0808">Transferase</keyword>
<evidence type="ECO:0000256" key="8">
    <source>
        <dbReference type="ARBA" id="ARBA00022475"/>
    </source>
</evidence>
<comment type="pathway">
    <text evidence="4">Lipid metabolism.</text>
</comment>
<organism evidence="20 21">
    <name type="scientific">Roseococcus pinisoli</name>
    <dbReference type="NCBI Taxonomy" id="2835040"/>
    <lineage>
        <taxon>Bacteria</taxon>
        <taxon>Pseudomonadati</taxon>
        <taxon>Pseudomonadota</taxon>
        <taxon>Alphaproteobacteria</taxon>
        <taxon>Acetobacterales</taxon>
        <taxon>Roseomonadaceae</taxon>
        <taxon>Roseococcus</taxon>
    </lineage>
</organism>
<keyword evidence="15 19" id="KW-0472">Membrane</keyword>
<evidence type="ECO:0000256" key="2">
    <source>
        <dbReference type="ARBA" id="ARBA00004651"/>
    </source>
</evidence>
<dbReference type="Proteomes" id="UP000766336">
    <property type="component" value="Unassembled WGS sequence"/>
</dbReference>
<evidence type="ECO:0000256" key="18">
    <source>
        <dbReference type="RuleBase" id="RU003938"/>
    </source>
</evidence>
<evidence type="ECO:0000256" key="15">
    <source>
        <dbReference type="ARBA" id="ARBA00023136"/>
    </source>
</evidence>
<feature type="transmembrane region" description="Helical" evidence="19">
    <location>
        <begin position="56"/>
        <end position="76"/>
    </location>
</feature>
<comment type="caution">
    <text evidence="20">The sequence shown here is derived from an EMBL/GenBank/DDBJ whole genome shotgun (WGS) entry which is preliminary data.</text>
</comment>
<accession>A0ABS5QGQ7</accession>
<feature type="transmembrane region" description="Helical" evidence="19">
    <location>
        <begin position="107"/>
        <end position="125"/>
    </location>
</feature>
<evidence type="ECO:0000256" key="17">
    <source>
        <dbReference type="ARBA" id="ARBA00023264"/>
    </source>
</evidence>
<dbReference type="EC" id="2.7.7.41" evidence="6 18"/>
<keyword evidence="12 18" id="KW-0548">Nucleotidyltransferase</keyword>
<comment type="pathway">
    <text evidence="3 18">Phospholipid metabolism; CDP-diacylglycerol biosynthesis; CDP-diacylglycerol from sn-glycerol 3-phosphate: step 3/3.</text>
</comment>
<evidence type="ECO:0000256" key="12">
    <source>
        <dbReference type="ARBA" id="ARBA00022695"/>
    </source>
</evidence>
<dbReference type="Pfam" id="PF01148">
    <property type="entry name" value="CTP_transf_1"/>
    <property type="match status" value="1"/>
</dbReference>
<keyword evidence="9" id="KW-0444">Lipid biosynthesis</keyword>
<evidence type="ECO:0000256" key="5">
    <source>
        <dbReference type="ARBA" id="ARBA00010185"/>
    </source>
</evidence>
<feature type="transmembrane region" description="Helical" evidence="19">
    <location>
        <begin position="137"/>
        <end position="154"/>
    </location>
</feature>
<proteinExistence type="inferred from homology"/>
<reference evidence="20 21" key="1">
    <citation type="submission" date="2021-05" db="EMBL/GenBank/DDBJ databases">
        <title>Roseococcus sp. XZZS9, whole genome shotgun sequencing project.</title>
        <authorList>
            <person name="Zhao G."/>
            <person name="Shen L."/>
        </authorList>
    </citation>
    <scope>NUCLEOTIDE SEQUENCE [LARGE SCALE GENOMIC DNA]</scope>
    <source>
        <strain evidence="20 21">XZZS9</strain>
    </source>
</reference>
<name>A0ABS5QGQ7_9PROT</name>
<evidence type="ECO:0000256" key="11">
    <source>
        <dbReference type="ARBA" id="ARBA00022692"/>
    </source>
</evidence>
<evidence type="ECO:0000256" key="4">
    <source>
        <dbReference type="ARBA" id="ARBA00005189"/>
    </source>
</evidence>
<evidence type="ECO:0000256" key="16">
    <source>
        <dbReference type="ARBA" id="ARBA00023209"/>
    </source>
</evidence>
<keyword evidence="11 18" id="KW-0812">Transmembrane</keyword>
<dbReference type="InterPro" id="IPR000374">
    <property type="entry name" value="PC_trans"/>
</dbReference>
<keyword evidence="14" id="KW-0443">Lipid metabolism</keyword>
<dbReference type="GO" id="GO:0004605">
    <property type="term" value="F:phosphatidate cytidylyltransferase activity"/>
    <property type="evidence" value="ECO:0007669"/>
    <property type="project" value="UniProtKB-EC"/>
</dbReference>
<comment type="catalytic activity">
    <reaction evidence="1 18">
        <text>a 1,2-diacyl-sn-glycero-3-phosphate + CTP + H(+) = a CDP-1,2-diacyl-sn-glycerol + diphosphate</text>
        <dbReference type="Rhea" id="RHEA:16229"/>
        <dbReference type="ChEBI" id="CHEBI:15378"/>
        <dbReference type="ChEBI" id="CHEBI:33019"/>
        <dbReference type="ChEBI" id="CHEBI:37563"/>
        <dbReference type="ChEBI" id="CHEBI:58332"/>
        <dbReference type="ChEBI" id="CHEBI:58608"/>
        <dbReference type="EC" id="2.7.7.41"/>
    </reaction>
</comment>
<dbReference type="RefSeq" id="WP_213671218.1">
    <property type="nucleotide sequence ID" value="NZ_JAHCDA010000003.1"/>
</dbReference>
<keyword evidence="17" id="KW-1208">Phospholipid metabolism</keyword>
<evidence type="ECO:0000256" key="7">
    <source>
        <dbReference type="ARBA" id="ARBA00019373"/>
    </source>
</evidence>